<accession>A0A7Z2YFZ8</accession>
<protein>
    <submittedName>
        <fullName evidence="8">Efflux RND transporter periplasmic adaptor subunit</fullName>
    </submittedName>
</protein>
<keyword evidence="5" id="KW-0175">Coiled coil</keyword>
<evidence type="ECO:0000313" key="8">
    <source>
        <dbReference type="EMBL" id="QIA65704.1"/>
    </source>
</evidence>
<keyword evidence="2" id="KW-0812">Transmembrane</keyword>
<evidence type="ECO:0000259" key="7">
    <source>
        <dbReference type="Pfam" id="PF25963"/>
    </source>
</evidence>
<dbReference type="InterPro" id="IPR058625">
    <property type="entry name" value="MdtA-like_BSH"/>
</dbReference>
<dbReference type="NCBIfam" id="TIGR01730">
    <property type="entry name" value="RND_mfp"/>
    <property type="match status" value="1"/>
</dbReference>
<reference evidence="8 9" key="1">
    <citation type="submission" date="2020-01" db="EMBL/GenBank/DDBJ databases">
        <title>Whole genome and functional gene identification of agarase of Vibrio HN897.</title>
        <authorList>
            <person name="Liu Y."/>
            <person name="Zhao Z."/>
        </authorList>
    </citation>
    <scope>NUCLEOTIDE SEQUENCE [LARGE SCALE GENOMIC DNA]</scope>
    <source>
        <strain evidence="8 9">HN897</strain>
    </source>
</reference>
<dbReference type="SUPFAM" id="SSF111369">
    <property type="entry name" value="HlyD-like secretion proteins"/>
    <property type="match status" value="1"/>
</dbReference>
<dbReference type="Pfam" id="PF25963">
    <property type="entry name" value="Beta-barrel_AAEA"/>
    <property type="match status" value="1"/>
</dbReference>
<dbReference type="InterPro" id="IPR006143">
    <property type="entry name" value="RND_pump_MFP"/>
</dbReference>
<comment type="similarity">
    <text evidence="1">Belongs to the membrane fusion protein (MFP) (TC 8.A.1) family.</text>
</comment>
<evidence type="ECO:0000256" key="3">
    <source>
        <dbReference type="ARBA" id="ARBA00022989"/>
    </source>
</evidence>
<dbReference type="Proteomes" id="UP000464262">
    <property type="component" value="Chromosome 2"/>
</dbReference>
<dbReference type="InterPro" id="IPR058634">
    <property type="entry name" value="AaeA-lik-b-barrel"/>
</dbReference>
<dbReference type="Gene3D" id="2.40.50.100">
    <property type="match status" value="1"/>
</dbReference>
<sequence>MFKRSIITSVLALIAIVVVFTQYETYTHNPWTRDGQVRAYVIEVTPRVTGQVTHIAISDNSRVEKGDLLFEIDSRMYKANVSKTVAAEKQARALVAKAKNEEQRSIRLEKRTPGSVPVLTLNNLANAVETAQANLEAATALVEEAKLNLQYTKVYAPTDGFITNFNLREGSHVIANSPVVALIDEDSFWIEGFFKETDLQGVDPGDEALVTLLMHDEVVIEGEIKSIGYGISKSDGSTGNALLPNVNPNFQWIRLAQRIPIKIKLDNVPEGVQLRVGTTASVKIIKE</sequence>
<keyword evidence="9" id="KW-1185">Reference proteome</keyword>
<dbReference type="PANTHER" id="PTHR30367">
    <property type="entry name" value="P-HYDROXYBENZOIC ACID EFFLUX PUMP SUBUNIT AAEA-RELATED"/>
    <property type="match status" value="1"/>
</dbReference>
<dbReference type="GO" id="GO:0022857">
    <property type="term" value="F:transmembrane transporter activity"/>
    <property type="evidence" value="ECO:0007669"/>
    <property type="project" value="InterPro"/>
</dbReference>
<evidence type="ECO:0000256" key="1">
    <source>
        <dbReference type="ARBA" id="ARBA00009477"/>
    </source>
</evidence>
<keyword evidence="4" id="KW-0472">Membrane</keyword>
<name>A0A7Z2YFZ8_9VIBR</name>
<feature type="domain" description="Multidrug resistance protein MdtA-like barrel-sandwich hybrid" evidence="6">
    <location>
        <begin position="42"/>
        <end position="181"/>
    </location>
</feature>
<dbReference type="Pfam" id="PF25917">
    <property type="entry name" value="BSH_RND"/>
    <property type="match status" value="1"/>
</dbReference>
<evidence type="ECO:0000259" key="6">
    <source>
        <dbReference type="Pfam" id="PF25917"/>
    </source>
</evidence>
<dbReference type="InterPro" id="IPR050393">
    <property type="entry name" value="MFP_Efflux_Pump"/>
</dbReference>
<evidence type="ECO:0000313" key="9">
    <source>
        <dbReference type="Proteomes" id="UP000464262"/>
    </source>
</evidence>
<dbReference type="KEGG" id="vas:GT360_19470"/>
<gene>
    <name evidence="8" type="ORF">GT360_19470</name>
</gene>
<proteinExistence type="inferred from homology"/>
<organism evidence="8 9">
    <name type="scientific">Vibrio astriarenae</name>
    <dbReference type="NCBI Taxonomy" id="1481923"/>
    <lineage>
        <taxon>Bacteria</taxon>
        <taxon>Pseudomonadati</taxon>
        <taxon>Pseudomonadota</taxon>
        <taxon>Gammaproteobacteria</taxon>
        <taxon>Vibrionales</taxon>
        <taxon>Vibrionaceae</taxon>
        <taxon>Vibrio</taxon>
    </lineage>
</organism>
<evidence type="ECO:0000256" key="5">
    <source>
        <dbReference type="SAM" id="Coils"/>
    </source>
</evidence>
<keyword evidence="3" id="KW-1133">Transmembrane helix</keyword>
<dbReference type="GO" id="GO:0016020">
    <property type="term" value="C:membrane"/>
    <property type="evidence" value="ECO:0007669"/>
    <property type="project" value="InterPro"/>
</dbReference>
<feature type="domain" description="p-hydroxybenzoic acid efflux pump subunit AaeA-like beta-barrel" evidence="7">
    <location>
        <begin position="187"/>
        <end position="284"/>
    </location>
</feature>
<dbReference type="PANTHER" id="PTHR30367:SF1">
    <property type="entry name" value="MULTIDRUG RESISTANCE PROTEIN MDTN"/>
    <property type="match status" value="1"/>
</dbReference>
<evidence type="ECO:0000256" key="2">
    <source>
        <dbReference type="ARBA" id="ARBA00022692"/>
    </source>
</evidence>
<dbReference type="RefSeq" id="WP_164650601.1">
    <property type="nucleotide sequence ID" value="NZ_CP047476.1"/>
</dbReference>
<dbReference type="Gene3D" id="2.40.30.170">
    <property type="match status" value="1"/>
</dbReference>
<dbReference type="EMBL" id="CP047476">
    <property type="protein sequence ID" value="QIA65704.1"/>
    <property type="molecule type" value="Genomic_DNA"/>
</dbReference>
<dbReference type="AlphaFoldDB" id="A0A7Z2YFZ8"/>
<evidence type="ECO:0000256" key="4">
    <source>
        <dbReference type="ARBA" id="ARBA00023136"/>
    </source>
</evidence>
<feature type="coiled-coil region" evidence="5">
    <location>
        <begin position="91"/>
        <end position="148"/>
    </location>
</feature>